<dbReference type="Proteomes" id="UP000542342">
    <property type="component" value="Unassembled WGS sequence"/>
</dbReference>
<dbReference type="NCBIfam" id="TIGR03123">
    <property type="entry name" value="one_C_unchar_1"/>
    <property type="match status" value="1"/>
</dbReference>
<dbReference type="InterPro" id="IPR043129">
    <property type="entry name" value="ATPase_NBD"/>
</dbReference>
<proteinExistence type="predicted"/>
<dbReference type="Gene3D" id="3.30.420.40">
    <property type="match status" value="1"/>
</dbReference>
<accession>A0A7V8VFD1</accession>
<dbReference type="EMBL" id="JACEFB010000009">
    <property type="protein sequence ID" value="MBA2226946.1"/>
    <property type="molecule type" value="Genomic_DNA"/>
</dbReference>
<dbReference type="Gene3D" id="3.30.420.190">
    <property type="entry name" value="conserved archaeal protein q6m145"/>
    <property type="match status" value="1"/>
</dbReference>
<dbReference type="Pfam" id="PF01968">
    <property type="entry name" value="Hydantoinase_A"/>
    <property type="match status" value="1"/>
</dbReference>
<protein>
    <submittedName>
        <fullName evidence="2">H4MPT-linked C1 transfer pathway protein</fullName>
    </submittedName>
</protein>
<dbReference type="SUPFAM" id="SSF53067">
    <property type="entry name" value="Actin-like ATPase domain"/>
    <property type="match status" value="1"/>
</dbReference>
<dbReference type="GO" id="GO:0016787">
    <property type="term" value="F:hydrolase activity"/>
    <property type="evidence" value="ECO:0007669"/>
    <property type="project" value="InterPro"/>
</dbReference>
<evidence type="ECO:0000259" key="1">
    <source>
        <dbReference type="Pfam" id="PF01968"/>
    </source>
</evidence>
<gene>
    <name evidence="2" type="ORF">H0921_12315</name>
</gene>
<organism evidence="2 3">
    <name type="scientific">Thermogemmata fonticola</name>
    <dbReference type="NCBI Taxonomy" id="2755323"/>
    <lineage>
        <taxon>Bacteria</taxon>
        <taxon>Pseudomonadati</taxon>
        <taxon>Planctomycetota</taxon>
        <taxon>Planctomycetia</taxon>
        <taxon>Gemmatales</taxon>
        <taxon>Gemmataceae</taxon>
        <taxon>Thermogemmata</taxon>
    </lineage>
</organism>
<dbReference type="InterPro" id="IPR002756">
    <property type="entry name" value="MfnF"/>
</dbReference>
<dbReference type="RefSeq" id="WP_194538507.1">
    <property type="nucleotide sequence ID" value="NZ_JACEFB010000009.1"/>
</dbReference>
<sequence length="360" mass="38645">MAGVQAARPPLEESASRATAVLGWDIGGANLKAVLLAPSGQPLQAISRPFPLWKQPDRLAATLAELAAAFPPAALWAVTMTGELCDCFSSRREGVSAILDAVEQAAGAASVRVWTTAGQFVTPDRARREALRTASANWHALATAAARRFAPHGSALLCDIGSTTTDVIPILQGRPCPSGWTDEERLRSGELIYRGVRRTPLCVLMPEKTCAEWFATTLDLFLIVGDLPPDASDTDTADGRPATLPCAYARLARLWGTDSERMHPDALLRLAAQLRQRLEEEITSAWTQVCQQDGGARWPQTILLSGSGEFLARRVLPRFLALHSQQPVPRILSLAEQLGPRLSAAAPAWAVAELARPSAA</sequence>
<feature type="domain" description="Hydantoinase A/oxoprolinase" evidence="1">
    <location>
        <begin position="77"/>
        <end position="175"/>
    </location>
</feature>
<keyword evidence="3" id="KW-1185">Reference proteome</keyword>
<name>A0A7V8VFD1_9BACT</name>
<dbReference type="AlphaFoldDB" id="A0A7V8VFD1"/>
<evidence type="ECO:0000313" key="3">
    <source>
        <dbReference type="Proteomes" id="UP000542342"/>
    </source>
</evidence>
<comment type="caution">
    <text evidence="2">The sequence shown here is derived from an EMBL/GenBank/DDBJ whole genome shotgun (WGS) entry which is preliminary data.</text>
</comment>
<dbReference type="InterPro" id="IPR002821">
    <property type="entry name" value="Hydantoinase_A"/>
</dbReference>
<reference evidence="2 3" key="1">
    <citation type="submission" date="2020-07" db="EMBL/GenBank/DDBJ databases">
        <title>Thermogemmata thermophila gen. nov., sp. nov., a novel moderate thermophilic planctomycete from a Kamchatka hot spring.</title>
        <authorList>
            <person name="Elcheninov A.G."/>
            <person name="Podosokorskaya O.A."/>
            <person name="Kovaleva O.L."/>
            <person name="Novikov A."/>
            <person name="Bonch-Osmolovskaya E.A."/>
            <person name="Toshchakov S.V."/>
            <person name="Kublanov I.V."/>
        </authorList>
    </citation>
    <scope>NUCLEOTIDE SEQUENCE [LARGE SCALE GENOMIC DNA]</scope>
    <source>
        <strain evidence="2 3">2918</strain>
    </source>
</reference>
<evidence type="ECO:0000313" key="2">
    <source>
        <dbReference type="EMBL" id="MBA2226946.1"/>
    </source>
</evidence>